<evidence type="ECO:0000313" key="3">
    <source>
        <dbReference type="EMBL" id="GAA0540380.1"/>
    </source>
</evidence>
<reference evidence="3" key="4">
    <citation type="submission" date="2023-12" db="EMBL/GenBank/DDBJ databases">
        <authorList>
            <person name="Sun Q."/>
            <person name="Inoue M."/>
        </authorList>
    </citation>
    <scope>NUCLEOTIDE SEQUENCE</scope>
    <source>
        <strain evidence="3">JCM 10664</strain>
    </source>
</reference>
<feature type="transmembrane region" description="Helical" evidence="2">
    <location>
        <begin position="93"/>
        <end position="111"/>
    </location>
</feature>
<keyword evidence="2" id="KW-0472">Membrane</keyword>
<evidence type="ECO:0000313" key="4">
    <source>
        <dbReference type="EMBL" id="GGJ07078.1"/>
    </source>
</evidence>
<dbReference type="InterPro" id="IPR025445">
    <property type="entry name" value="DUF4191"/>
</dbReference>
<dbReference type="EMBL" id="BAAAHC010000026">
    <property type="protein sequence ID" value="GAA0540380.1"/>
    <property type="molecule type" value="Genomic_DNA"/>
</dbReference>
<keyword evidence="6" id="KW-1185">Reference proteome</keyword>
<dbReference type="Pfam" id="PF13829">
    <property type="entry name" value="DUF4191"/>
    <property type="match status" value="1"/>
</dbReference>
<evidence type="ECO:0000256" key="1">
    <source>
        <dbReference type="SAM" id="MobiDB-lite"/>
    </source>
</evidence>
<keyword evidence="2" id="KW-0812">Transmembrane</keyword>
<dbReference type="EMBL" id="BMMT01000032">
    <property type="protein sequence ID" value="GGJ07078.1"/>
    <property type="molecule type" value="Genomic_DNA"/>
</dbReference>
<reference evidence="4" key="3">
    <citation type="submission" date="2020-09" db="EMBL/GenBank/DDBJ databases">
        <authorList>
            <person name="Sun Q."/>
            <person name="Zhou Y."/>
        </authorList>
    </citation>
    <scope>NUCLEOTIDE SEQUENCE</scope>
    <source>
        <strain evidence="4">CGMCC 4.7206</strain>
    </source>
</reference>
<dbReference type="AlphaFoldDB" id="A0A917NK88"/>
<name>A0A917NK88_9PSEU</name>
<gene>
    <name evidence="3" type="ORF">GCM10009545_48680</name>
    <name evidence="4" type="ORF">GCM10011581_50020</name>
</gene>
<sequence length="267" mass="29390">MAGLASVTHPHRASTRRGPRRILKCMAKQDKAAKKAAAKERREATRGRVKQIFEAFKMQRREDKLLLPLMLAAFLGVTVVVFLLGMIWGLHWVFLPVGLAFGLLAAVIVFGRRVQATVYRKADGQPGAAGWALDNLRGRWVLTQAVAGTAQLDAVHRLIGRPGIVLVGEGAPHRVRSLMAQEKKRVARLVGDTPIYEIIVGREEGQVPLAKLQQRIMKLPRNIGPAQIDSIENRLTALANRGNALPKGPMPPGARMRSVQRAVRRAK</sequence>
<reference evidence="3 6" key="2">
    <citation type="journal article" date="2019" name="Int. J. Syst. Evol. Microbiol.">
        <title>The Global Catalogue of Microorganisms (GCM) 10K type strain sequencing project: providing services to taxonomists for standard genome sequencing and annotation.</title>
        <authorList>
            <consortium name="The Broad Institute Genomics Platform"/>
            <consortium name="The Broad Institute Genome Sequencing Center for Infectious Disease"/>
            <person name="Wu L."/>
            <person name="Ma J."/>
        </authorList>
    </citation>
    <scope>NUCLEOTIDE SEQUENCE [LARGE SCALE GENOMIC DNA]</scope>
    <source>
        <strain evidence="3 6">JCM 10664</strain>
    </source>
</reference>
<feature type="transmembrane region" description="Helical" evidence="2">
    <location>
        <begin position="65"/>
        <end position="87"/>
    </location>
</feature>
<evidence type="ECO:0000313" key="5">
    <source>
        <dbReference type="Proteomes" id="UP000597989"/>
    </source>
</evidence>
<dbReference type="Proteomes" id="UP000597989">
    <property type="component" value="Unassembled WGS sequence"/>
</dbReference>
<keyword evidence="2" id="KW-1133">Transmembrane helix</keyword>
<feature type="region of interest" description="Disordered" evidence="1">
    <location>
        <begin position="243"/>
        <end position="267"/>
    </location>
</feature>
<evidence type="ECO:0000313" key="6">
    <source>
        <dbReference type="Proteomes" id="UP001500220"/>
    </source>
</evidence>
<proteinExistence type="predicted"/>
<reference evidence="4 5" key="1">
    <citation type="journal article" date="2014" name="Int. J. Syst. Evol. Microbiol.">
        <title>Complete genome sequence of Corynebacterium casei LMG S-19264T (=DSM 44701T), isolated from a smear-ripened cheese.</title>
        <authorList>
            <consortium name="US DOE Joint Genome Institute (JGI-PGF)"/>
            <person name="Walter F."/>
            <person name="Albersmeier A."/>
            <person name="Kalinowski J."/>
            <person name="Ruckert C."/>
        </authorList>
    </citation>
    <scope>NUCLEOTIDE SEQUENCE [LARGE SCALE GENOMIC DNA]</scope>
    <source>
        <strain evidence="4 5">CGMCC 4.7206</strain>
    </source>
</reference>
<dbReference type="Proteomes" id="UP001500220">
    <property type="component" value="Unassembled WGS sequence"/>
</dbReference>
<evidence type="ECO:0000256" key="2">
    <source>
        <dbReference type="SAM" id="Phobius"/>
    </source>
</evidence>
<comment type="caution">
    <text evidence="4">The sequence shown here is derived from an EMBL/GenBank/DDBJ whole genome shotgun (WGS) entry which is preliminary data.</text>
</comment>
<organism evidence="4 5">
    <name type="scientific">Saccharopolyspora thermophila</name>
    <dbReference type="NCBI Taxonomy" id="89367"/>
    <lineage>
        <taxon>Bacteria</taxon>
        <taxon>Bacillati</taxon>
        <taxon>Actinomycetota</taxon>
        <taxon>Actinomycetes</taxon>
        <taxon>Pseudonocardiales</taxon>
        <taxon>Pseudonocardiaceae</taxon>
        <taxon>Saccharopolyspora</taxon>
    </lineage>
</organism>
<accession>A0A917NK88</accession>
<protein>
    <submittedName>
        <fullName evidence="3">DUF4191 domain-containing protein</fullName>
    </submittedName>
    <submittedName>
        <fullName evidence="4">Membrane protein</fullName>
    </submittedName>
</protein>